<dbReference type="SUPFAM" id="SSF56399">
    <property type="entry name" value="ADP-ribosylation"/>
    <property type="match status" value="1"/>
</dbReference>
<dbReference type="Gene3D" id="3.90.228.10">
    <property type="match status" value="1"/>
</dbReference>
<evidence type="ECO:0000256" key="5">
    <source>
        <dbReference type="SAM" id="MobiDB-lite"/>
    </source>
</evidence>
<keyword evidence="2" id="KW-0539">Nucleus</keyword>
<evidence type="ECO:0000256" key="3">
    <source>
        <dbReference type="ARBA" id="ARBA00024347"/>
    </source>
</evidence>
<dbReference type="PANTHER" id="PTHR45740">
    <property type="entry name" value="POLY [ADP-RIBOSE] POLYMERASE"/>
    <property type="match status" value="1"/>
</dbReference>
<dbReference type="InterPro" id="IPR004170">
    <property type="entry name" value="WWE_dom"/>
</dbReference>
<evidence type="ECO:0000256" key="2">
    <source>
        <dbReference type="ARBA" id="ARBA00023242"/>
    </source>
</evidence>
<feature type="zinc finger region" description="C3H1-type" evidence="4">
    <location>
        <begin position="187"/>
        <end position="214"/>
    </location>
</feature>
<evidence type="ECO:0000259" key="6">
    <source>
        <dbReference type="PROSITE" id="PS50103"/>
    </source>
</evidence>
<dbReference type="SUPFAM" id="SSF117839">
    <property type="entry name" value="WWE domain"/>
    <property type="match status" value="1"/>
</dbReference>
<evidence type="ECO:0000256" key="4">
    <source>
        <dbReference type="PROSITE-ProRule" id="PRU00723"/>
    </source>
</evidence>
<evidence type="ECO:0000313" key="9">
    <source>
        <dbReference type="EMBL" id="TKS90540.1"/>
    </source>
</evidence>
<dbReference type="PANTHER" id="PTHR45740:SF6">
    <property type="entry name" value="PROTEIN MONO-ADP-RIBOSYLTRANSFERASE PARP12"/>
    <property type="match status" value="1"/>
</dbReference>
<accession>A0A4U5VRD2</accession>
<evidence type="ECO:0000259" key="7">
    <source>
        <dbReference type="PROSITE" id="PS50918"/>
    </source>
</evidence>
<comment type="subcellular location">
    <subcellularLocation>
        <location evidence="1">Nucleus</location>
    </subcellularLocation>
</comment>
<dbReference type="InterPro" id="IPR012317">
    <property type="entry name" value="Poly(ADP-ribose)pol_cat_dom"/>
</dbReference>
<dbReference type="EMBL" id="CM014099">
    <property type="protein sequence ID" value="TKS90540.1"/>
    <property type="molecule type" value="Genomic_DNA"/>
</dbReference>
<gene>
    <name evidence="9" type="ORF">D9C73_024672</name>
</gene>
<sequence length="611" mass="69586">MPYNKGKRRKLENSVSVVEPPSKSFKVTLLNPSVLLLEIPADTNTSLPVWEAIKSQQIHVSWTVDPYNVTVQLNPVISKKSNTATSGESENTSNVAQTSTPSTGSLQHHMALRSITQQQDVVLTFLSPPGDPQKVRPNPTPADSLTVSLPLLITPQPSTSTKESLLPIKLQAASKVPALSEFHTKGSSDIRICEKFLLNVCRAGKGCKMHHTPYPFHWQLWSLTEQNWVDFPAKCHVLVERIYCNVNQEYVAIKSGSGFYNVFFDLMVVAPQLNSSHSTHRKVRRLSNTDSTTGNPRFATKWKIYWWDNHSWKEYNEDVSTHLLRKMHEKEPECSFHIGTQQYKLDFTTMTQINVNTKFMRNVRCRPVYQSPESMNLQTRIQTDSTSGPPAANFSVDPLEEFSSWYPPVWCSAPEQDYTLVDVPPGTQAYSSVQKLFFETMDETEVHIVSILQIQNVLHWDKYQRHKAFMQKRHTESEGPLERHLFHGTTKDASKAICQNNFDPRLAGVNGTRCGFGSYFATTACYSDHFSDGGWAEPDEVRRMFLAKVLVGKVSLGQTTYRRPPPFKNNRLYDSCVDDLLEPTMFAVFDACQCYPYYMIKYKNLDNEVEL</sequence>
<proteinExistence type="inferred from homology"/>
<feature type="domain" description="C3H1-type" evidence="6">
    <location>
        <begin position="187"/>
        <end position="214"/>
    </location>
</feature>
<evidence type="ECO:0000256" key="1">
    <source>
        <dbReference type="ARBA" id="ARBA00004123"/>
    </source>
</evidence>
<dbReference type="PROSITE" id="PS51059">
    <property type="entry name" value="PARP_CATALYTIC"/>
    <property type="match status" value="1"/>
</dbReference>
<evidence type="ECO:0000259" key="8">
    <source>
        <dbReference type="PROSITE" id="PS51059"/>
    </source>
</evidence>
<feature type="compositionally biased region" description="Polar residues" evidence="5">
    <location>
        <begin position="81"/>
        <end position="106"/>
    </location>
</feature>
<dbReference type="PROSITE" id="PS50918">
    <property type="entry name" value="WWE"/>
    <property type="match status" value="1"/>
</dbReference>
<dbReference type="GO" id="GO:0008270">
    <property type="term" value="F:zinc ion binding"/>
    <property type="evidence" value="ECO:0007669"/>
    <property type="project" value="UniProtKB-KW"/>
</dbReference>
<keyword evidence="4" id="KW-0479">Metal-binding</keyword>
<dbReference type="InterPro" id="IPR051712">
    <property type="entry name" value="ARTD-AVP"/>
</dbReference>
<protein>
    <submittedName>
        <fullName evidence="9">TCDD-inducible poly [ADP-ribose] polymerase</fullName>
    </submittedName>
</protein>
<feature type="region of interest" description="Disordered" evidence="5">
    <location>
        <begin position="81"/>
        <end position="107"/>
    </location>
</feature>
<dbReference type="AlphaFoldDB" id="A0A4U5VRD2"/>
<dbReference type="Gene3D" id="3.30.720.50">
    <property type="match status" value="1"/>
</dbReference>
<keyword evidence="4" id="KW-0862">Zinc</keyword>
<reference evidence="9 10" key="1">
    <citation type="submission" date="2019-01" db="EMBL/GenBank/DDBJ databases">
        <title>Genome Assembly of Collichthys lucidus.</title>
        <authorList>
            <person name="Cai M."/>
            <person name="Xiao S."/>
        </authorList>
    </citation>
    <scope>NUCLEOTIDE SEQUENCE [LARGE SCALE GENOMIC DNA]</scope>
    <source>
        <strain evidence="9">JT15FE1705JMU</strain>
        <tissue evidence="9">Muscle</tissue>
    </source>
</reference>
<dbReference type="GO" id="GO:0003950">
    <property type="term" value="F:NAD+ poly-ADP-ribosyltransferase activity"/>
    <property type="evidence" value="ECO:0007669"/>
    <property type="project" value="InterPro"/>
</dbReference>
<dbReference type="CDD" id="cd01439">
    <property type="entry name" value="TCCD_inducible_PARP_like"/>
    <property type="match status" value="1"/>
</dbReference>
<comment type="similarity">
    <text evidence="3">Belongs to the ARTD/PARP family.</text>
</comment>
<feature type="domain" description="PARP catalytic" evidence="8">
    <location>
        <begin position="406"/>
        <end position="611"/>
    </location>
</feature>
<evidence type="ECO:0000313" key="10">
    <source>
        <dbReference type="Proteomes" id="UP000298787"/>
    </source>
</evidence>
<dbReference type="Pfam" id="PF00644">
    <property type="entry name" value="PARP"/>
    <property type="match status" value="1"/>
</dbReference>
<dbReference type="STRING" id="240159.A0A4U5VRD2"/>
<dbReference type="InterPro" id="IPR037197">
    <property type="entry name" value="WWE_dom_sf"/>
</dbReference>
<dbReference type="Proteomes" id="UP000298787">
    <property type="component" value="Chromosome 22"/>
</dbReference>
<feature type="domain" description="WWE" evidence="7">
    <location>
        <begin position="288"/>
        <end position="365"/>
    </location>
</feature>
<dbReference type="InterPro" id="IPR000571">
    <property type="entry name" value="Znf_CCCH"/>
</dbReference>
<dbReference type="PROSITE" id="PS50103">
    <property type="entry name" value="ZF_C3H1"/>
    <property type="match status" value="1"/>
</dbReference>
<keyword evidence="4" id="KW-0863">Zinc-finger</keyword>
<dbReference type="OrthoDB" id="6133115at2759"/>
<keyword evidence="10" id="KW-1185">Reference proteome</keyword>
<organism evidence="9 10">
    <name type="scientific">Collichthys lucidus</name>
    <name type="common">Big head croaker</name>
    <name type="synonym">Sciaena lucida</name>
    <dbReference type="NCBI Taxonomy" id="240159"/>
    <lineage>
        <taxon>Eukaryota</taxon>
        <taxon>Metazoa</taxon>
        <taxon>Chordata</taxon>
        <taxon>Craniata</taxon>
        <taxon>Vertebrata</taxon>
        <taxon>Euteleostomi</taxon>
        <taxon>Actinopterygii</taxon>
        <taxon>Neopterygii</taxon>
        <taxon>Teleostei</taxon>
        <taxon>Neoteleostei</taxon>
        <taxon>Acanthomorphata</taxon>
        <taxon>Eupercaria</taxon>
        <taxon>Sciaenidae</taxon>
        <taxon>Collichthys</taxon>
    </lineage>
</organism>
<dbReference type="GO" id="GO:0005634">
    <property type="term" value="C:nucleus"/>
    <property type="evidence" value="ECO:0007669"/>
    <property type="project" value="UniProtKB-SubCell"/>
</dbReference>
<name>A0A4U5VRD2_COLLU</name>
<dbReference type="Pfam" id="PF02825">
    <property type="entry name" value="WWE"/>
    <property type="match status" value="1"/>
</dbReference>
<dbReference type="GO" id="GO:1990404">
    <property type="term" value="F:NAD+-protein mono-ADP-ribosyltransferase activity"/>
    <property type="evidence" value="ECO:0007669"/>
    <property type="project" value="TreeGrafter"/>
</dbReference>